<evidence type="ECO:0000256" key="5">
    <source>
        <dbReference type="ARBA" id="ARBA00023002"/>
    </source>
</evidence>
<dbReference type="InterPro" id="IPR036188">
    <property type="entry name" value="FAD/NAD-bd_sf"/>
</dbReference>
<evidence type="ECO:0000256" key="1">
    <source>
        <dbReference type="ARBA" id="ARBA00001974"/>
    </source>
</evidence>
<protein>
    <submittedName>
        <fullName evidence="7">Pyridine nucleotide-disulfide oxidoreductase</fullName>
    </submittedName>
</protein>
<evidence type="ECO:0000256" key="2">
    <source>
        <dbReference type="ARBA" id="ARBA00005272"/>
    </source>
</evidence>
<dbReference type="PANTHER" id="PTHR42913:SF3">
    <property type="entry name" value="64 KDA MITOCHONDRIAL NADH DEHYDROGENASE (EUROFUNG)"/>
    <property type="match status" value="1"/>
</dbReference>
<keyword evidence="5" id="KW-0560">Oxidoreductase</keyword>
<dbReference type="GO" id="GO:0003955">
    <property type="term" value="F:NAD(P)H dehydrogenase (quinone) activity"/>
    <property type="evidence" value="ECO:0007669"/>
    <property type="project" value="TreeGrafter"/>
</dbReference>
<evidence type="ECO:0000256" key="3">
    <source>
        <dbReference type="ARBA" id="ARBA00022630"/>
    </source>
</evidence>
<dbReference type="KEGG" id="rgi:RGI145_10080"/>
<dbReference type="PANTHER" id="PTHR42913">
    <property type="entry name" value="APOPTOSIS-INDUCING FACTOR 1"/>
    <property type="match status" value="1"/>
</dbReference>
<feature type="domain" description="FAD/NAD(P)-binding" evidence="6">
    <location>
        <begin position="17"/>
        <end position="346"/>
    </location>
</feature>
<dbReference type="InterPro" id="IPR051169">
    <property type="entry name" value="NADH-Q_oxidoreductase"/>
</dbReference>
<evidence type="ECO:0000313" key="8">
    <source>
        <dbReference type="Proteomes" id="UP000185494"/>
    </source>
</evidence>
<dbReference type="SUPFAM" id="SSF51905">
    <property type="entry name" value="FAD/NAD(P)-binding domain"/>
    <property type="match status" value="1"/>
</dbReference>
<keyword evidence="4" id="KW-0274">FAD</keyword>
<dbReference type="RefSeq" id="WP_075799977.1">
    <property type="nucleotide sequence ID" value="NZ_CP015583.1"/>
</dbReference>
<evidence type="ECO:0000259" key="6">
    <source>
        <dbReference type="Pfam" id="PF07992"/>
    </source>
</evidence>
<keyword evidence="3" id="KW-0285">Flavoprotein</keyword>
<reference evidence="7 8" key="1">
    <citation type="submission" date="2016-05" db="EMBL/GenBank/DDBJ databases">
        <title>Complete Genome and Methylome Analysis of Psychrotrophic Bacterial Isolates from Antarctic Lake Untersee.</title>
        <authorList>
            <person name="Fomenkov A."/>
            <person name="Akimov V.N."/>
            <person name="Vasilyeva L.V."/>
            <person name="Andersen D."/>
            <person name="Vincze T."/>
            <person name="Roberts R.J."/>
        </authorList>
    </citation>
    <scope>NUCLEOTIDE SEQUENCE [LARGE SCALE GENOMIC DNA]</scope>
    <source>
        <strain evidence="7 8">U14-5</strain>
    </source>
</reference>
<dbReference type="AlphaFoldDB" id="A0A1L7AKI3"/>
<evidence type="ECO:0000313" key="7">
    <source>
        <dbReference type="EMBL" id="APT59249.1"/>
    </source>
</evidence>
<dbReference type="eggNOG" id="COG1252">
    <property type="taxonomic scope" value="Bacteria"/>
</dbReference>
<comment type="similarity">
    <text evidence="2">Belongs to the NADH dehydrogenase family.</text>
</comment>
<dbReference type="InterPro" id="IPR023753">
    <property type="entry name" value="FAD/NAD-binding_dom"/>
</dbReference>
<accession>A0A1L7AKI3</accession>
<dbReference type="EMBL" id="CP015583">
    <property type="protein sequence ID" value="APT59249.1"/>
    <property type="molecule type" value="Genomic_DNA"/>
</dbReference>
<proteinExistence type="inferred from homology"/>
<dbReference type="Pfam" id="PF07992">
    <property type="entry name" value="Pyr_redox_2"/>
    <property type="match status" value="1"/>
</dbReference>
<gene>
    <name evidence="7" type="ORF">RGI145_10080</name>
</gene>
<evidence type="ECO:0000256" key="4">
    <source>
        <dbReference type="ARBA" id="ARBA00022827"/>
    </source>
</evidence>
<dbReference type="PRINTS" id="PR00411">
    <property type="entry name" value="PNDRDTASEI"/>
</dbReference>
<sequence>MAVSQGGARGTAVEPHRIVVVGGGAAGLDLSIRLASRRRRPVPYSVTLVDRSGSYVWKPRLHEVAAGTLDTAQEQVSYLAHARRHGFTYWPGLLRGLDRARRRLTLGTLQGPDGEDTVTTRLTYDTLVFAVGSHADDFGTPGAQEHCRFIDSRDQAEAFTVAMREEIIRTLADRPDKSLSIAIVGAGATGTELAGEINHALDLAAGYGLPGLRQRIHITLIEAAPRILPALPERVSAAAARVLGEIGVEVLTGDPVASVDDGGLTLKSGRRIDAALRVWAAGIRAPSVLRRMDGLEVDRADRLVVRPTLQTSRDPAIFALGDCSSLVPEGGQRPLAATAQVAHQEARHLAAHLPDFLAGRELPPFRYKERGSLVSLGGYDAFGSLGRLGVLPGGFIEGRFAQFSYNMLYRQYQYVVHGRRVPLIWASELLQRLAKPRLRLD</sequence>
<dbReference type="GO" id="GO:0019646">
    <property type="term" value="P:aerobic electron transport chain"/>
    <property type="evidence" value="ECO:0007669"/>
    <property type="project" value="TreeGrafter"/>
</dbReference>
<comment type="cofactor">
    <cofactor evidence="1">
        <name>FAD</name>
        <dbReference type="ChEBI" id="CHEBI:57692"/>
    </cofactor>
</comment>
<dbReference type="Proteomes" id="UP000185494">
    <property type="component" value="Chromosome 1"/>
</dbReference>
<organism evidence="7 8">
    <name type="scientific">Roseomonas gilardii</name>
    <dbReference type="NCBI Taxonomy" id="257708"/>
    <lineage>
        <taxon>Bacteria</taxon>
        <taxon>Pseudomonadati</taxon>
        <taxon>Pseudomonadota</taxon>
        <taxon>Alphaproteobacteria</taxon>
        <taxon>Acetobacterales</taxon>
        <taxon>Roseomonadaceae</taxon>
        <taxon>Roseomonas</taxon>
    </lineage>
</organism>
<dbReference type="Gene3D" id="3.50.50.100">
    <property type="match status" value="1"/>
</dbReference>
<dbReference type="STRING" id="257708.RGI145_10080"/>
<name>A0A1L7AKI3_9PROT</name>
<dbReference type="PRINTS" id="PR00368">
    <property type="entry name" value="FADPNR"/>
</dbReference>